<accession>F7YCA0</accession>
<dbReference type="AlphaFoldDB" id="F7YCA0"/>
<sequence length="319" mass="35013">MTPKPGFDANYFILEGDIELMTSTPSQNIHEAFASFGRTDFLMKQSVVPVVAWGEGDDFIRCIGTASIISCTGYVMTAAHILMDPFDSGYGATRQGNQMVLADKLNFGVFVPYNPAYGSRGFRYFGFHKFWLWGQWKESPLIYERDRFEYLTDIAICKIGEMPYGAAHQPLNLSLNPFVPGEAAYALGYAEMGDIPLDYGKDGMIIKDFQMDLFVSVGEVMRVFPENHLQKDVPTPGPSFDFNAKIPGKMSGAPIFGGQGAVIRGAVSRSFSGERHAFGAMLGPAMHLPLDEPQITGRTLRTLVETGNEGMARVQGAGL</sequence>
<dbReference type="RefSeq" id="WP_013893357.1">
    <property type="nucleotide sequence ID" value="NC_015675.1"/>
</dbReference>
<organism evidence="1 2">
    <name type="scientific">Mesorhizobium opportunistum (strain LMG 24607 / HAMBI 3007 / WSM2075)</name>
    <dbReference type="NCBI Taxonomy" id="536019"/>
    <lineage>
        <taxon>Bacteria</taxon>
        <taxon>Pseudomonadati</taxon>
        <taxon>Pseudomonadota</taxon>
        <taxon>Alphaproteobacteria</taxon>
        <taxon>Hyphomicrobiales</taxon>
        <taxon>Phyllobacteriaceae</taxon>
        <taxon>Mesorhizobium</taxon>
    </lineage>
</organism>
<evidence type="ECO:0000313" key="1">
    <source>
        <dbReference type="EMBL" id="AEH86633.1"/>
    </source>
</evidence>
<dbReference type="KEGG" id="mop:Mesop_2155"/>
<evidence type="ECO:0008006" key="3">
    <source>
        <dbReference type="Google" id="ProtNLM"/>
    </source>
</evidence>
<name>F7YCA0_MESOW</name>
<reference evidence="1 2" key="1">
    <citation type="submission" date="2010-10" db="EMBL/GenBank/DDBJ databases">
        <title>Complete sequence of Mesorhizobium opportunistum WSM2075.</title>
        <authorList>
            <consortium name="US DOE Joint Genome Institute"/>
            <person name="Lucas S."/>
            <person name="Copeland A."/>
            <person name="Lapidus A."/>
            <person name="Cheng J.-F."/>
            <person name="Bruce D."/>
            <person name="Goodwin L."/>
            <person name="Pitluck S."/>
            <person name="Chertkov O."/>
            <person name="Misra M."/>
            <person name="Detter J.C."/>
            <person name="Han C."/>
            <person name="Tapia R."/>
            <person name="Land M."/>
            <person name="Hauser L."/>
            <person name="Kyrpides N."/>
            <person name="Ovchinnikova G."/>
            <person name="Mavrommatis K.M."/>
            <person name="Tiwari R.P."/>
            <person name="Howieson J.G."/>
            <person name="O'Hara G.W."/>
            <person name="Nandasena K.G."/>
            <person name="Woyke T."/>
        </authorList>
    </citation>
    <scope>NUCLEOTIDE SEQUENCE [LARGE SCALE GENOMIC DNA]</scope>
    <source>
        <strain evidence="2">LMG 24607 / HAMBI 3007 / WSM2075</strain>
    </source>
</reference>
<dbReference type="Proteomes" id="UP000001623">
    <property type="component" value="Chromosome"/>
</dbReference>
<dbReference type="EMBL" id="CP002279">
    <property type="protein sequence ID" value="AEH86633.1"/>
    <property type="molecule type" value="Genomic_DNA"/>
</dbReference>
<dbReference type="InterPro" id="IPR009003">
    <property type="entry name" value="Peptidase_S1_PA"/>
</dbReference>
<proteinExistence type="predicted"/>
<dbReference type="HOGENOM" id="CLU_780310_0_0_5"/>
<protein>
    <recommendedName>
        <fullName evidence="3">Serine protease</fullName>
    </recommendedName>
</protein>
<dbReference type="Pfam" id="PF13365">
    <property type="entry name" value="Trypsin_2"/>
    <property type="match status" value="1"/>
</dbReference>
<evidence type="ECO:0000313" key="2">
    <source>
        <dbReference type="Proteomes" id="UP000001623"/>
    </source>
</evidence>
<gene>
    <name evidence="1" type="ordered locus">Mesop_2155</name>
</gene>
<dbReference type="SUPFAM" id="SSF50494">
    <property type="entry name" value="Trypsin-like serine proteases"/>
    <property type="match status" value="1"/>
</dbReference>